<evidence type="ECO:0000256" key="2">
    <source>
        <dbReference type="ARBA" id="ARBA00010992"/>
    </source>
</evidence>
<keyword evidence="3 7" id="KW-0813">Transport</keyword>
<feature type="transmembrane region" description="Helical" evidence="9">
    <location>
        <begin position="377"/>
        <end position="396"/>
    </location>
</feature>
<dbReference type="InterPro" id="IPR020846">
    <property type="entry name" value="MFS_dom"/>
</dbReference>
<keyword evidence="6 9" id="KW-0472">Membrane</keyword>
<feature type="transmembrane region" description="Helical" evidence="9">
    <location>
        <begin position="117"/>
        <end position="137"/>
    </location>
</feature>
<feature type="transmembrane region" description="Helical" evidence="9">
    <location>
        <begin position="436"/>
        <end position="457"/>
    </location>
</feature>
<accession>A0A507QX31</accession>
<dbReference type="InterPro" id="IPR005829">
    <property type="entry name" value="Sugar_transporter_CS"/>
</dbReference>
<dbReference type="STRING" id="5098.A0A507QX31"/>
<dbReference type="PANTHER" id="PTHR48022">
    <property type="entry name" value="PLASTIDIC GLUCOSE TRANSPORTER 4"/>
    <property type="match status" value="1"/>
</dbReference>
<evidence type="ECO:0000313" key="12">
    <source>
        <dbReference type="Proteomes" id="UP000319663"/>
    </source>
</evidence>
<dbReference type="PRINTS" id="PR00171">
    <property type="entry name" value="SUGRTRNSPORT"/>
</dbReference>
<dbReference type="EMBL" id="VIFY01000071">
    <property type="protein sequence ID" value="TQB72021.1"/>
    <property type="molecule type" value="Genomic_DNA"/>
</dbReference>
<dbReference type="PROSITE" id="PS50850">
    <property type="entry name" value="MFS"/>
    <property type="match status" value="1"/>
</dbReference>
<dbReference type="InterPro" id="IPR050360">
    <property type="entry name" value="MFS_Sugar_Transporters"/>
</dbReference>
<dbReference type="NCBIfam" id="TIGR00879">
    <property type="entry name" value="SP"/>
    <property type="match status" value="1"/>
</dbReference>
<feature type="transmembrane region" description="Helical" evidence="9">
    <location>
        <begin position="149"/>
        <end position="168"/>
    </location>
</feature>
<proteinExistence type="inferred from homology"/>
<dbReference type="PROSITE" id="PS00217">
    <property type="entry name" value="SUGAR_TRANSPORT_2"/>
    <property type="match status" value="1"/>
</dbReference>
<comment type="subcellular location">
    <subcellularLocation>
        <location evidence="1">Membrane</location>
        <topology evidence="1">Multi-pass membrane protein</topology>
    </subcellularLocation>
</comment>
<dbReference type="GO" id="GO:0005351">
    <property type="term" value="F:carbohydrate:proton symporter activity"/>
    <property type="evidence" value="ECO:0007669"/>
    <property type="project" value="TreeGrafter"/>
</dbReference>
<dbReference type="OrthoDB" id="6133115at2759"/>
<dbReference type="GO" id="GO:0016020">
    <property type="term" value="C:membrane"/>
    <property type="evidence" value="ECO:0007669"/>
    <property type="project" value="UniProtKB-SubCell"/>
</dbReference>
<feature type="transmembrane region" description="Helical" evidence="9">
    <location>
        <begin position="12"/>
        <end position="30"/>
    </location>
</feature>
<reference evidence="11 12" key="1">
    <citation type="submission" date="2019-06" db="EMBL/GenBank/DDBJ databases">
        <title>Wine fermentation using esterase from Monascus purpureus.</title>
        <authorList>
            <person name="Geng C."/>
            <person name="Zhang Y."/>
        </authorList>
    </citation>
    <scope>NUCLEOTIDE SEQUENCE [LARGE SCALE GENOMIC DNA]</scope>
    <source>
        <strain evidence="11">HQ1</strain>
    </source>
</reference>
<evidence type="ECO:0000259" key="10">
    <source>
        <dbReference type="PROSITE" id="PS50850"/>
    </source>
</evidence>
<dbReference type="SUPFAM" id="SSF103473">
    <property type="entry name" value="MFS general substrate transporter"/>
    <property type="match status" value="1"/>
</dbReference>
<feature type="region of interest" description="Disordered" evidence="8">
    <location>
        <begin position="499"/>
        <end position="530"/>
    </location>
</feature>
<feature type="transmembrane region" description="Helical" evidence="9">
    <location>
        <begin position="342"/>
        <end position="365"/>
    </location>
</feature>
<evidence type="ECO:0000256" key="8">
    <source>
        <dbReference type="SAM" id="MobiDB-lite"/>
    </source>
</evidence>
<organism evidence="11 12">
    <name type="scientific">Monascus purpureus</name>
    <name type="common">Red mold</name>
    <name type="synonym">Monascus anka</name>
    <dbReference type="NCBI Taxonomy" id="5098"/>
    <lineage>
        <taxon>Eukaryota</taxon>
        <taxon>Fungi</taxon>
        <taxon>Dikarya</taxon>
        <taxon>Ascomycota</taxon>
        <taxon>Pezizomycotina</taxon>
        <taxon>Eurotiomycetes</taxon>
        <taxon>Eurotiomycetidae</taxon>
        <taxon>Eurotiales</taxon>
        <taxon>Aspergillaceae</taxon>
        <taxon>Monascus</taxon>
    </lineage>
</organism>
<feature type="transmembrane region" description="Helical" evidence="9">
    <location>
        <begin position="314"/>
        <end position="335"/>
    </location>
</feature>
<evidence type="ECO:0000256" key="3">
    <source>
        <dbReference type="ARBA" id="ARBA00022448"/>
    </source>
</evidence>
<evidence type="ECO:0000256" key="5">
    <source>
        <dbReference type="ARBA" id="ARBA00022989"/>
    </source>
</evidence>
<dbReference type="InterPro" id="IPR003663">
    <property type="entry name" value="Sugar/inositol_transpt"/>
</dbReference>
<evidence type="ECO:0000256" key="1">
    <source>
        <dbReference type="ARBA" id="ARBA00004141"/>
    </source>
</evidence>
<name>A0A507QX31_MONPU</name>
<evidence type="ECO:0000256" key="4">
    <source>
        <dbReference type="ARBA" id="ARBA00022692"/>
    </source>
</evidence>
<evidence type="ECO:0000256" key="6">
    <source>
        <dbReference type="ARBA" id="ARBA00023136"/>
    </source>
</evidence>
<dbReference type="InterPro" id="IPR005828">
    <property type="entry name" value="MFS_sugar_transport-like"/>
</dbReference>
<dbReference type="Gene3D" id="1.20.1250.20">
    <property type="entry name" value="MFS general substrate transporter like domains"/>
    <property type="match status" value="1"/>
</dbReference>
<comment type="similarity">
    <text evidence="2 7">Belongs to the major facilitator superfamily. Sugar transporter (TC 2.A.1.1) family.</text>
</comment>
<sequence>MAPKCAGLSGRPLHLAITAVSTMGFLLFGYDQGVMAGIISADQFTDVFTAAKGDNVIQATITAVYELGCFAGAIYTLIFGDRFGRRWTIIPGATIMIIGVIIQVTAFVGHIPLLQFMFGRVITGIGNGMNTATIPTYQAECSKANRRGLNICIEGGTVAIGTMIAYWIDFGTHYATRQDIRDVAWRFPIAFQIVFGIIIIIGIYVLPESPRWLLTKERFDEAEHIMAALMNSEISDPDLQNEKERAMESIQAAGAVGKTSYKDLFTGGPTQHFRRMIVGSSSQIFQQLGGCNAVIYYLPVLLEQSLSESHDQALLIGGFNMVVYAVFATFSWFFVEMIGRRKLFLGGTIFQLISMIITFVCLIPHGRDPKKGAIFGFFLYMATFGATWLPLPWLYPAELSPTRTRAKANAVSTCANWLFNFTVVMITPVMVEHIGWRTYLFFAVMNAWALPTIYFFYPETAGRTLEEIDMIFEKGFVENISYVRAAKELPPLSEILGDRFDDGEKGMAENQENVGTPAGTREAPHEKDEE</sequence>
<evidence type="ECO:0000313" key="11">
    <source>
        <dbReference type="EMBL" id="TQB72021.1"/>
    </source>
</evidence>
<dbReference type="AlphaFoldDB" id="A0A507QX31"/>
<feature type="transmembrane region" description="Helical" evidence="9">
    <location>
        <begin position="188"/>
        <end position="206"/>
    </location>
</feature>
<feature type="transmembrane region" description="Helical" evidence="9">
    <location>
        <begin position="408"/>
        <end position="430"/>
    </location>
</feature>
<evidence type="ECO:0000256" key="7">
    <source>
        <dbReference type="RuleBase" id="RU003346"/>
    </source>
</evidence>
<evidence type="ECO:0000256" key="9">
    <source>
        <dbReference type="SAM" id="Phobius"/>
    </source>
</evidence>
<dbReference type="FunFam" id="1.20.1250.20:FF:000061">
    <property type="entry name" value="MFS sugar transporter"/>
    <property type="match status" value="1"/>
</dbReference>
<keyword evidence="5 9" id="KW-1133">Transmembrane helix</keyword>
<protein>
    <recommendedName>
        <fullName evidence="10">Major facilitator superfamily (MFS) profile domain-containing protein</fullName>
    </recommendedName>
</protein>
<keyword evidence="12" id="KW-1185">Reference proteome</keyword>
<dbReference type="Pfam" id="PF00083">
    <property type="entry name" value="Sugar_tr"/>
    <property type="match status" value="1"/>
</dbReference>
<feature type="domain" description="Major facilitator superfamily (MFS) profile" evidence="10">
    <location>
        <begin position="17"/>
        <end position="461"/>
    </location>
</feature>
<comment type="caution">
    <text evidence="11">The sequence shown here is derived from an EMBL/GenBank/DDBJ whole genome shotgun (WGS) entry which is preliminary data.</text>
</comment>
<dbReference type="GO" id="GO:0015793">
    <property type="term" value="P:glycerol transmembrane transport"/>
    <property type="evidence" value="ECO:0007669"/>
    <property type="project" value="TreeGrafter"/>
</dbReference>
<feature type="transmembrane region" description="Helical" evidence="9">
    <location>
        <begin position="90"/>
        <end position="111"/>
    </location>
</feature>
<gene>
    <name evidence="11" type="ORF">MPDQ_007184</name>
</gene>
<dbReference type="PANTHER" id="PTHR48022:SF69">
    <property type="entry name" value="SUGAR TRANSPORTER"/>
    <property type="match status" value="1"/>
</dbReference>
<feature type="transmembrane region" description="Helical" evidence="9">
    <location>
        <begin position="284"/>
        <end position="302"/>
    </location>
</feature>
<feature type="transmembrane region" description="Helical" evidence="9">
    <location>
        <begin position="56"/>
        <end position="78"/>
    </location>
</feature>
<dbReference type="InterPro" id="IPR036259">
    <property type="entry name" value="MFS_trans_sf"/>
</dbReference>
<dbReference type="Proteomes" id="UP000319663">
    <property type="component" value="Unassembled WGS sequence"/>
</dbReference>
<keyword evidence="4 9" id="KW-0812">Transmembrane</keyword>